<comment type="function">
    <text evidence="5">S-adenosyl-L-methionine-dependent protein-lysine N-methyltransferase that trimethylates elongation factor 1-alpha at 'Lys-79'.</text>
</comment>
<name>A0A507FMW3_9FUNG</name>
<evidence type="ECO:0000256" key="4">
    <source>
        <dbReference type="ARBA" id="ARBA00022679"/>
    </source>
</evidence>
<keyword evidence="4 5" id="KW-0808">Transferase</keyword>
<comment type="similarity">
    <text evidence="5">Belongs to the class I-like SAM-binding methyltransferase superfamily. EFM5 family.</text>
</comment>
<evidence type="ECO:0000256" key="5">
    <source>
        <dbReference type="HAMAP-Rule" id="MF_03187"/>
    </source>
</evidence>
<evidence type="ECO:0000313" key="6">
    <source>
        <dbReference type="EMBL" id="TPX77771.1"/>
    </source>
</evidence>
<dbReference type="Proteomes" id="UP000320333">
    <property type="component" value="Unassembled WGS sequence"/>
</dbReference>
<dbReference type="PANTHER" id="PTHR13200:SF0">
    <property type="entry name" value="EEF1A LYSINE METHYLTRANSFERASE 1"/>
    <property type="match status" value="1"/>
</dbReference>
<evidence type="ECO:0000256" key="3">
    <source>
        <dbReference type="ARBA" id="ARBA00022603"/>
    </source>
</evidence>
<organism evidence="6 7">
    <name type="scientific">Chytriomyces confervae</name>
    <dbReference type="NCBI Taxonomy" id="246404"/>
    <lineage>
        <taxon>Eukaryota</taxon>
        <taxon>Fungi</taxon>
        <taxon>Fungi incertae sedis</taxon>
        <taxon>Chytridiomycota</taxon>
        <taxon>Chytridiomycota incertae sedis</taxon>
        <taxon>Chytridiomycetes</taxon>
        <taxon>Chytridiales</taxon>
        <taxon>Chytriomycetaceae</taxon>
        <taxon>Chytriomyces</taxon>
    </lineage>
</organism>
<dbReference type="AlphaFoldDB" id="A0A507FMW3"/>
<comment type="subcellular location">
    <subcellularLocation>
        <location evidence="1 5">Cytoplasm</location>
    </subcellularLocation>
</comment>
<dbReference type="InterPro" id="IPR019369">
    <property type="entry name" value="Efm5/EEF1AKMT1"/>
</dbReference>
<dbReference type="GO" id="GO:0032259">
    <property type="term" value="P:methylation"/>
    <property type="evidence" value="ECO:0007669"/>
    <property type="project" value="UniProtKB-KW"/>
</dbReference>
<protein>
    <recommendedName>
        <fullName evidence="5">Protein-lysine N-methyltransferase EFM5</fullName>
        <ecNumber evidence="5">2.1.1.-</ecNumber>
    </recommendedName>
    <alternativeName>
        <fullName evidence="5">Elongation factor methyltransferase 5</fullName>
    </alternativeName>
</protein>
<proteinExistence type="inferred from homology"/>
<dbReference type="EMBL" id="QEAP01000014">
    <property type="protein sequence ID" value="TPX77771.1"/>
    <property type="molecule type" value="Genomic_DNA"/>
</dbReference>
<dbReference type="GO" id="GO:0005737">
    <property type="term" value="C:cytoplasm"/>
    <property type="evidence" value="ECO:0007669"/>
    <property type="project" value="UniProtKB-SubCell"/>
</dbReference>
<evidence type="ECO:0000256" key="1">
    <source>
        <dbReference type="ARBA" id="ARBA00004496"/>
    </source>
</evidence>
<reference evidence="6 7" key="1">
    <citation type="journal article" date="2019" name="Sci. Rep.">
        <title>Comparative genomics of chytrid fungi reveal insights into the obligate biotrophic and pathogenic lifestyle of Synchytrium endobioticum.</title>
        <authorList>
            <person name="van de Vossenberg B.T.L.H."/>
            <person name="Warris S."/>
            <person name="Nguyen H.D.T."/>
            <person name="van Gent-Pelzer M.P.E."/>
            <person name="Joly D.L."/>
            <person name="van de Geest H.C."/>
            <person name="Bonants P.J.M."/>
            <person name="Smith D.S."/>
            <person name="Levesque C.A."/>
            <person name="van der Lee T.A.J."/>
        </authorList>
    </citation>
    <scope>NUCLEOTIDE SEQUENCE [LARGE SCALE GENOMIC DNA]</scope>
    <source>
        <strain evidence="6 7">CBS 675.73</strain>
    </source>
</reference>
<dbReference type="InterPro" id="IPR041370">
    <property type="entry name" value="Mlase_EEF1AKMT1/ZCCHC4"/>
</dbReference>
<keyword evidence="2 5" id="KW-0963">Cytoplasm</keyword>
<dbReference type="Pfam" id="PF10237">
    <property type="entry name" value="N6-adenineMlase"/>
    <property type="match status" value="1"/>
</dbReference>
<dbReference type="EC" id="2.1.1.-" evidence="5"/>
<dbReference type="PANTHER" id="PTHR13200">
    <property type="entry name" value="EEF1A LYSINE METHYLTRANSFERASE 1"/>
    <property type="match status" value="1"/>
</dbReference>
<evidence type="ECO:0000313" key="7">
    <source>
        <dbReference type="Proteomes" id="UP000320333"/>
    </source>
</evidence>
<dbReference type="HAMAP" id="MF_03187">
    <property type="entry name" value="Methyltr_EFM5"/>
    <property type="match status" value="1"/>
</dbReference>
<dbReference type="STRING" id="246404.A0A507FMW3"/>
<dbReference type="GO" id="GO:0016279">
    <property type="term" value="F:protein-lysine N-methyltransferase activity"/>
    <property type="evidence" value="ECO:0007669"/>
    <property type="project" value="UniProtKB-UniRule"/>
</dbReference>
<evidence type="ECO:0000256" key="2">
    <source>
        <dbReference type="ARBA" id="ARBA00022490"/>
    </source>
</evidence>
<keyword evidence="3 5" id="KW-0489">Methyltransferase</keyword>
<accession>A0A507FMW3</accession>
<keyword evidence="7" id="KW-1185">Reference proteome</keyword>
<sequence length="243" mass="27246">MSQEDSDSDSEVALPADTLAMLQSFLAEKQDAEQRFAALRETAHADADSAAARRKIEVSMDDFTEDWQLSQFWYDKTTAVHLATHSVAVTPAAGKLACVSSPTVFVELMKHAELADAVDPYVFEFDSRFSVFGSAFVFFDFNHPTTFDTLNDTRPLQAQFDTLVVDPPFLSDECWTKTSECVRWLAKKDSCKIIVCTGLVMRAKIEKELGCKLTSFEPKHKGGLSNEFGCFTNFESEGFRWVE</sequence>
<gene>
    <name evidence="5" type="primary">EFM5</name>
    <name evidence="6" type="ORF">CcCBS67573_g00919</name>
</gene>
<comment type="caution">
    <text evidence="6">The sequence shown here is derived from an EMBL/GenBank/DDBJ whole genome shotgun (WGS) entry which is preliminary data.</text>
</comment>
<dbReference type="OrthoDB" id="206354at2759"/>